<dbReference type="GO" id="GO:0005634">
    <property type="term" value="C:nucleus"/>
    <property type="evidence" value="ECO:0007669"/>
    <property type="project" value="UniProtKB-SubCell"/>
</dbReference>
<dbReference type="GO" id="GO:0015074">
    <property type="term" value="P:DNA integration"/>
    <property type="evidence" value="ECO:0007669"/>
    <property type="project" value="InterPro"/>
</dbReference>
<reference evidence="5" key="2">
    <citation type="submission" date="2025-09" db="UniProtKB">
        <authorList>
            <consortium name="Ensembl"/>
        </authorList>
    </citation>
    <scope>IDENTIFICATION</scope>
</reference>
<reference evidence="5" key="1">
    <citation type="submission" date="2025-08" db="UniProtKB">
        <authorList>
            <consortium name="Ensembl"/>
        </authorList>
    </citation>
    <scope>IDENTIFICATION</scope>
</reference>
<dbReference type="OMA" id="ERTHQMS"/>
<dbReference type="PROSITE" id="PS50013">
    <property type="entry name" value="CHROMO_2"/>
    <property type="match status" value="1"/>
</dbReference>
<dbReference type="Proteomes" id="UP001108240">
    <property type="component" value="Unplaced"/>
</dbReference>
<organism evidence="5 6">
    <name type="scientific">Cyprinus carpio carpio</name>
    <dbReference type="NCBI Taxonomy" id="630221"/>
    <lineage>
        <taxon>Eukaryota</taxon>
        <taxon>Metazoa</taxon>
        <taxon>Chordata</taxon>
        <taxon>Craniata</taxon>
        <taxon>Vertebrata</taxon>
        <taxon>Euteleostomi</taxon>
        <taxon>Actinopterygii</taxon>
        <taxon>Neopterygii</taxon>
        <taxon>Teleostei</taxon>
        <taxon>Ostariophysi</taxon>
        <taxon>Cypriniformes</taxon>
        <taxon>Cyprinidae</taxon>
        <taxon>Cyprininae</taxon>
        <taxon>Cyprinus</taxon>
    </lineage>
</organism>
<dbReference type="InterPro" id="IPR001584">
    <property type="entry name" value="Integrase_cat-core"/>
</dbReference>
<dbReference type="PANTHER" id="PTHR37984:SF15">
    <property type="entry name" value="INTEGRASE CATALYTIC DOMAIN-CONTAINING PROTEIN"/>
    <property type="match status" value="1"/>
</dbReference>
<dbReference type="SMART" id="SM00298">
    <property type="entry name" value="CHROMO"/>
    <property type="match status" value="1"/>
</dbReference>
<feature type="domain" description="Chromo" evidence="3">
    <location>
        <begin position="292"/>
        <end position="350"/>
    </location>
</feature>
<dbReference type="Gene3D" id="3.30.420.10">
    <property type="entry name" value="Ribonuclease H-like superfamily/Ribonuclease H"/>
    <property type="match status" value="1"/>
</dbReference>
<dbReference type="InterPro" id="IPR036397">
    <property type="entry name" value="RNaseH_sf"/>
</dbReference>
<dbReference type="GO" id="GO:0003676">
    <property type="term" value="F:nucleic acid binding"/>
    <property type="evidence" value="ECO:0007669"/>
    <property type="project" value="InterPro"/>
</dbReference>
<dbReference type="InterPro" id="IPR016197">
    <property type="entry name" value="Chromo-like_dom_sf"/>
</dbReference>
<keyword evidence="6" id="KW-1185">Reference proteome</keyword>
<dbReference type="Gene3D" id="2.40.50.40">
    <property type="match status" value="1"/>
</dbReference>
<dbReference type="SUPFAM" id="SSF53098">
    <property type="entry name" value="Ribonuclease H-like"/>
    <property type="match status" value="1"/>
</dbReference>
<sequence>MDFITGLPVSEGNTVVLVVVDRFSKAAHFIPLPKLPSAKETADIVLQNVVRIHGIPVDIVTDRGPQFMSRYWKAFWSLFGSSVSLSSGFHPQSNGQTERVNQELEKYLRCFTSHQPSSWSRFLVWAELAHNTLRSSSTGLSPFKCQFGFEPPLFFSQEIEVGVPNAKKFVERCRKTWKRAHLTLKSASTRYKKYADRRRRVTPYFRIGQRVWLSAKDLPLRIESKKLAPRFVGPFKITRRVNPVTYQLALPRSMRVRPTFHVSQLKPVVTSPLSPPGPVPPPPRIVEGGPTYTVRRLLDSRRRGRGFHYLVDWEGYGPEERTWVPARHILDPDLIKTFHHLHPDRPGPSGAGHKGGGPVTPRSVQQRETESTRPSTTSS</sequence>
<dbReference type="InterPro" id="IPR000953">
    <property type="entry name" value="Chromo/chromo_shadow_dom"/>
</dbReference>
<accession>A0A9J7ZRG9</accession>
<evidence type="ECO:0000313" key="5">
    <source>
        <dbReference type="Ensembl" id="ENSCCRP00000133261.1"/>
    </source>
</evidence>
<dbReference type="PROSITE" id="PS50994">
    <property type="entry name" value="INTEGRASE"/>
    <property type="match status" value="1"/>
</dbReference>
<evidence type="ECO:0000256" key="2">
    <source>
        <dbReference type="SAM" id="MobiDB-lite"/>
    </source>
</evidence>
<dbReference type="AlphaFoldDB" id="A0A9J7ZRG9"/>
<protein>
    <submittedName>
        <fullName evidence="5">Uncharacterized protein</fullName>
    </submittedName>
</protein>
<dbReference type="InterPro" id="IPR056924">
    <property type="entry name" value="SH3_Tf2-1"/>
</dbReference>
<evidence type="ECO:0000256" key="1">
    <source>
        <dbReference type="ARBA" id="ARBA00004123"/>
    </source>
</evidence>
<evidence type="ECO:0000313" key="6">
    <source>
        <dbReference type="Proteomes" id="UP001108240"/>
    </source>
</evidence>
<proteinExistence type="predicted"/>
<feature type="compositionally biased region" description="Gly residues" evidence="2">
    <location>
        <begin position="349"/>
        <end position="358"/>
    </location>
</feature>
<dbReference type="InterPro" id="IPR023780">
    <property type="entry name" value="Chromo_domain"/>
</dbReference>
<dbReference type="GeneTree" id="ENSGT00940000163772"/>
<dbReference type="CDD" id="cd00024">
    <property type="entry name" value="CD_CSD"/>
    <property type="match status" value="1"/>
</dbReference>
<dbReference type="PANTHER" id="PTHR37984">
    <property type="entry name" value="PROTEIN CBG26694"/>
    <property type="match status" value="1"/>
</dbReference>
<dbReference type="Pfam" id="PF00385">
    <property type="entry name" value="Chromo"/>
    <property type="match status" value="1"/>
</dbReference>
<name>A0A9J7ZRG9_CYPCA</name>
<dbReference type="Ensembl" id="ENSCCRT00000152741.1">
    <property type="protein sequence ID" value="ENSCCRP00000133261.1"/>
    <property type="gene ID" value="ENSCCRG00000072167.1"/>
</dbReference>
<dbReference type="Pfam" id="PF24626">
    <property type="entry name" value="SH3_Tf2-1"/>
    <property type="match status" value="1"/>
</dbReference>
<comment type="subcellular location">
    <subcellularLocation>
        <location evidence="1">Nucleus</location>
    </subcellularLocation>
</comment>
<evidence type="ECO:0000259" key="3">
    <source>
        <dbReference type="PROSITE" id="PS50013"/>
    </source>
</evidence>
<evidence type="ECO:0000259" key="4">
    <source>
        <dbReference type="PROSITE" id="PS50994"/>
    </source>
</evidence>
<dbReference type="InterPro" id="IPR050951">
    <property type="entry name" value="Retrovirus_Pol_polyprotein"/>
</dbReference>
<dbReference type="InterPro" id="IPR012337">
    <property type="entry name" value="RNaseH-like_sf"/>
</dbReference>
<feature type="domain" description="Integrase catalytic" evidence="4">
    <location>
        <begin position="1"/>
        <end position="150"/>
    </location>
</feature>
<dbReference type="SUPFAM" id="SSF54160">
    <property type="entry name" value="Chromo domain-like"/>
    <property type="match status" value="1"/>
</dbReference>
<dbReference type="FunFam" id="3.30.420.10:FF:000032">
    <property type="entry name" value="Retrovirus-related Pol polyprotein from transposon 297-like Protein"/>
    <property type="match status" value="1"/>
</dbReference>
<feature type="region of interest" description="Disordered" evidence="2">
    <location>
        <begin position="339"/>
        <end position="379"/>
    </location>
</feature>
<dbReference type="Pfam" id="PF00665">
    <property type="entry name" value="rve"/>
    <property type="match status" value="1"/>
</dbReference>